<evidence type="ECO:0000256" key="1">
    <source>
        <dbReference type="SAM" id="Phobius"/>
    </source>
</evidence>
<keyword evidence="1" id="KW-0472">Membrane</keyword>
<dbReference type="Proteomes" id="UP000652013">
    <property type="component" value="Unassembled WGS sequence"/>
</dbReference>
<sequence>MYEERVRFTPTVVLAIGFFLVVAVVWAALFGTDPAMRGDAEGWAVILVPVAVFGGVGVAILADVLRHPLALRVDGHGVTLGRSAGLVSHHGWAWRTPQVTVPWEDTDAVVLYRVGTSNGSSMAYVGLRLRAGAALPSGEPSERGFWPRLGRLLGSDEAPCGVAVYRQVFGWRIDEKRLKRHVRQRTRGRVEVLGGL</sequence>
<reference evidence="2" key="1">
    <citation type="submission" date="2021-01" db="EMBL/GenBank/DDBJ databases">
        <title>Whole genome shotgun sequence of Spirilliplanes yamanashiensis NBRC 15828.</title>
        <authorList>
            <person name="Komaki H."/>
            <person name="Tamura T."/>
        </authorList>
    </citation>
    <scope>NUCLEOTIDE SEQUENCE</scope>
    <source>
        <strain evidence="2">NBRC 15828</strain>
    </source>
</reference>
<dbReference type="AlphaFoldDB" id="A0A8J3YEY3"/>
<feature type="transmembrane region" description="Helical" evidence="1">
    <location>
        <begin position="12"/>
        <end position="31"/>
    </location>
</feature>
<evidence type="ECO:0000313" key="2">
    <source>
        <dbReference type="EMBL" id="GIJ06475.1"/>
    </source>
</evidence>
<organism evidence="2 3">
    <name type="scientific">Spirilliplanes yamanashiensis</name>
    <dbReference type="NCBI Taxonomy" id="42233"/>
    <lineage>
        <taxon>Bacteria</taxon>
        <taxon>Bacillati</taxon>
        <taxon>Actinomycetota</taxon>
        <taxon>Actinomycetes</taxon>
        <taxon>Micromonosporales</taxon>
        <taxon>Micromonosporaceae</taxon>
        <taxon>Spirilliplanes</taxon>
    </lineage>
</organism>
<dbReference type="EMBL" id="BOOY01000042">
    <property type="protein sequence ID" value="GIJ06475.1"/>
    <property type="molecule type" value="Genomic_DNA"/>
</dbReference>
<feature type="transmembrane region" description="Helical" evidence="1">
    <location>
        <begin position="43"/>
        <end position="62"/>
    </location>
</feature>
<evidence type="ECO:0000313" key="3">
    <source>
        <dbReference type="Proteomes" id="UP000652013"/>
    </source>
</evidence>
<keyword evidence="1" id="KW-0812">Transmembrane</keyword>
<accession>A0A8J3YEY3</accession>
<gene>
    <name evidence="2" type="ORF">Sya03_58270</name>
</gene>
<protein>
    <submittedName>
        <fullName evidence="2">Uncharacterized protein</fullName>
    </submittedName>
</protein>
<proteinExistence type="predicted"/>
<name>A0A8J3YEY3_9ACTN</name>
<keyword evidence="3" id="KW-1185">Reference proteome</keyword>
<keyword evidence="1" id="KW-1133">Transmembrane helix</keyword>
<comment type="caution">
    <text evidence="2">The sequence shown here is derived from an EMBL/GenBank/DDBJ whole genome shotgun (WGS) entry which is preliminary data.</text>
</comment>